<organism evidence="2 3">
    <name type="scientific">Microbulbifer bruguierae</name>
    <dbReference type="NCBI Taxonomy" id="3029061"/>
    <lineage>
        <taxon>Bacteria</taxon>
        <taxon>Pseudomonadati</taxon>
        <taxon>Pseudomonadota</taxon>
        <taxon>Gammaproteobacteria</taxon>
        <taxon>Cellvibrionales</taxon>
        <taxon>Microbulbiferaceae</taxon>
        <taxon>Microbulbifer</taxon>
    </lineage>
</organism>
<dbReference type="PANTHER" id="PTHR38643:SF1">
    <property type="entry name" value="PURINE NUCLEOSIDE PERMEASE C285.05-RELATED"/>
    <property type="match status" value="1"/>
</dbReference>
<evidence type="ECO:0000313" key="3">
    <source>
        <dbReference type="Proteomes" id="UP001236500"/>
    </source>
</evidence>
<protein>
    <submittedName>
        <fullName evidence="2">Purine nucleoside permease</fullName>
    </submittedName>
</protein>
<dbReference type="RefSeq" id="WP_280317775.1">
    <property type="nucleotide sequence ID" value="NZ_CP118605.1"/>
</dbReference>
<dbReference type="PANTHER" id="PTHR38643">
    <property type="entry name" value="PURINE NUCLEOSIDE PERMEASE C285.05-RELATED"/>
    <property type="match status" value="1"/>
</dbReference>
<sequence length="382" mass="42388">MMLKKNLYLHGASSLLLSVLALAGCAKNVEATKEGPEIQPQSTIATTTPEPIPVKVVVVNMFEIGEDEGDTAGEFQLWKERQQLSQRFAFPQSHHDLFLNPETGVLGMVTGMGTNKSASAVMALGLDPRFDLSKAYWLVAGISGFDPADASIGSAAWAEWLVDGDLMHEIDSRELPEDWSTGIFPLFSKGPYPEKRPPNQGEVFRINGELTEWAFQLTKDVDLGDDDSIAENRKAFTDFPNAQRKPFVLKGDNLAGMTFWHGDYLNRWANKWVEYWSEGQGSFVSSAMEDTGTAQSLFYLDRAGKADYDRLMVLRTASNFTVPHPGMTAAESLLSEGEDYAGLQLSLESAYRVGSRVVDTLVNDWDTYRDQMPYAVERGQDQ</sequence>
<reference evidence="2 3" key="1">
    <citation type="submission" date="2023-02" db="EMBL/GenBank/DDBJ databases">
        <title>Description and genomic characterization of Microbulbifer bruguierae sp. nov., isolated from the sediment of mangrove plant Bruguiera sexangula.</title>
        <authorList>
            <person name="Long M."/>
        </authorList>
    </citation>
    <scope>NUCLEOTIDE SEQUENCE [LARGE SCALE GENOMIC DNA]</scope>
    <source>
        <strain evidence="2 3">H12</strain>
    </source>
</reference>
<feature type="signal peptide" evidence="1">
    <location>
        <begin position="1"/>
        <end position="23"/>
    </location>
</feature>
<accession>A0ABY8N8E6</accession>
<keyword evidence="1" id="KW-0732">Signal</keyword>
<gene>
    <name evidence="2" type="ORF">PVT68_10380</name>
</gene>
<keyword evidence="3" id="KW-1185">Reference proteome</keyword>
<dbReference type="EMBL" id="CP118605">
    <property type="protein sequence ID" value="WGL15181.1"/>
    <property type="molecule type" value="Genomic_DNA"/>
</dbReference>
<dbReference type="Pfam" id="PF06516">
    <property type="entry name" value="NUP"/>
    <property type="match status" value="1"/>
</dbReference>
<dbReference type="PIRSF" id="PIRSF013171">
    <property type="entry name" value="Pur_nuclsid_perm"/>
    <property type="match status" value="1"/>
</dbReference>
<dbReference type="InterPro" id="IPR009486">
    <property type="entry name" value="Pur_nuclsid_perm"/>
</dbReference>
<evidence type="ECO:0000256" key="1">
    <source>
        <dbReference type="SAM" id="SignalP"/>
    </source>
</evidence>
<evidence type="ECO:0000313" key="2">
    <source>
        <dbReference type="EMBL" id="WGL15181.1"/>
    </source>
</evidence>
<feature type="chain" id="PRO_5045387394" evidence="1">
    <location>
        <begin position="24"/>
        <end position="382"/>
    </location>
</feature>
<name>A0ABY8N8E6_9GAMM</name>
<dbReference type="Proteomes" id="UP001236500">
    <property type="component" value="Chromosome"/>
</dbReference>
<dbReference type="PROSITE" id="PS51257">
    <property type="entry name" value="PROKAR_LIPOPROTEIN"/>
    <property type="match status" value="1"/>
</dbReference>
<proteinExistence type="predicted"/>